<evidence type="ECO:0008006" key="3">
    <source>
        <dbReference type="Google" id="ProtNLM"/>
    </source>
</evidence>
<dbReference type="Proteomes" id="UP000670947">
    <property type="component" value="Unassembled WGS sequence"/>
</dbReference>
<organism evidence="1 2">
    <name type="scientific">Paenibacillus artemisiicola</name>
    <dbReference type="NCBI Taxonomy" id="1172618"/>
    <lineage>
        <taxon>Bacteria</taxon>
        <taxon>Bacillati</taxon>
        <taxon>Bacillota</taxon>
        <taxon>Bacilli</taxon>
        <taxon>Bacillales</taxon>
        <taxon>Paenibacillaceae</taxon>
        <taxon>Paenibacillus</taxon>
    </lineage>
</organism>
<name>A0ABS3W9T2_9BACL</name>
<dbReference type="EMBL" id="JAGGDJ010000007">
    <property type="protein sequence ID" value="MBO7745096.1"/>
    <property type="molecule type" value="Genomic_DNA"/>
</dbReference>
<evidence type="ECO:0000313" key="1">
    <source>
        <dbReference type="EMBL" id="MBO7745096.1"/>
    </source>
</evidence>
<sequence length="71" mass="7537">MNTNVKWLTLIPAVLGALKLIAQPYGISIPDKDINDLVNGIAAVVSIVGIIMNHKAPKQPQALPNQAEPAK</sequence>
<keyword evidence="2" id="KW-1185">Reference proteome</keyword>
<comment type="caution">
    <text evidence="1">The sequence shown here is derived from an EMBL/GenBank/DDBJ whole genome shotgun (WGS) entry which is preliminary data.</text>
</comment>
<proteinExistence type="predicted"/>
<accession>A0ABS3W9T2</accession>
<dbReference type="RefSeq" id="WP_208848001.1">
    <property type="nucleotide sequence ID" value="NZ_JAGGDJ010000007.1"/>
</dbReference>
<gene>
    <name evidence="1" type="ORF">I8J29_12875</name>
</gene>
<evidence type="ECO:0000313" key="2">
    <source>
        <dbReference type="Proteomes" id="UP000670947"/>
    </source>
</evidence>
<reference evidence="1 2" key="1">
    <citation type="submission" date="2021-03" db="EMBL/GenBank/DDBJ databases">
        <title>Paenibacillus artemisicola MWE-103 whole genome sequence.</title>
        <authorList>
            <person name="Ham Y.J."/>
        </authorList>
    </citation>
    <scope>NUCLEOTIDE SEQUENCE [LARGE SCALE GENOMIC DNA]</scope>
    <source>
        <strain evidence="1 2">MWE-103</strain>
    </source>
</reference>
<protein>
    <recommendedName>
        <fullName evidence="3">Holin</fullName>
    </recommendedName>
</protein>